<proteinExistence type="predicted"/>
<evidence type="ECO:0000256" key="1">
    <source>
        <dbReference type="SAM" id="MobiDB-lite"/>
    </source>
</evidence>
<reference evidence="2" key="1">
    <citation type="submission" date="2019-08" db="EMBL/GenBank/DDBJ databases">
        <authorList>
            <person name="Kucharzyk K."/>
            <person name="Murdoch R.W."/>
            <person name="Higgins S."/>
            <person name="Loffler F."/>
        </authorList>
    </citation>
    <scope>NUCLEOTIDE SEQUENCE</scope>
</reference>
<dbReference type="EMBL" id="VSSQ01051305">
    <property type="protein sequence ID" value="MPN05393.1"/>
    <property type="molecule type" value="Genomic_DNA"/>
</dbReference>
<protein>
    <submittedName>
        <fullName evidence="2">Uncharacterized protein</fullName>
    </submittedName>
</protein>
<comment type="caution">
    <text evidence="2">The sequence shown here is derived from an EMBL/GenBank/DDBJ whole genome shotgun (WGS) entry which is preliminary data.</text>
</comment>
<dbReference type="AlphaFoldDB" id="A0A645EY31"/>
<organism evidence="2">
    <name type="scientific">bioreactor metagenome</name>
    <dbReference type="NCBI Taxonomy" id="1076179"/>
    <lineage>
        <taxon>unclassified sequences</taxon>
        <taxon>metagenomes</taxon>
        <taxon>ecological metagenomes</taxon>
    </lineage>
</organism>
<gene>
    <name evidence="2" type="ORF">SDC9_152643</name>
</gene>
<sequence>MMQFEGIENVRERIAQNNTLYKQIQQLSQLSLMMAAQIDDMKGTQMTQQVAQVIQMQTQGTPQSADQGETTTNAIGASFTKARNGTEGAARAAAAEKSTPKA</sequence>
<evidence type="ECO:0000313" key="2">
    <source>
        <dbReference type="EMBL" id="MPN05393.1"/>
    </source>
</evidence>
<name>A0A645EY31_9ZZZZ</name>
<feature type="compositionally biased region" description="Low complexity" evidence="1">
    <location>
        <begin position="82"/>
        <end position="102"/>
    </location>
</feature>
<accession>A0A645EY31</accession>
<feature type="region of interest" description="Disordered" evidence="1">
    <location>
        <begin position="79"/>
        <end position="102"/>
    </location>
</feature>